<keyword evidence="5" id="KW-0648">Protein biosynthesis</keyword>
<dbReference type="InterPro" id="IPR042529">
    <property type="entry name" value="IF_2B-like_C"/>
</dbReference>
<evidence type="ECO:0000313" key="12">
    <source>
        <dbReference type="Proteomes" id="UP001158576"/>
    </source>
</evidence>
<evidence type="ECO:0000256" key="8">
    <source>
        <dbReference type="ARBA" id="ARBA00046432"/>
    </source>
</evidence>
<dbReference type="PANTHER" id="PTHR10233">
    <property type="entry name" value="TRANSLATION INITIATION FACTOR EIF-2B"/>
    <property type="match status" value="1"/>
</dbReference>
<feature type="region of interest" description="Disordered" evidence="10">
    <location>
        <begin position="1"/>
        <end position="104"/>
    </location>
</feature>
<keyword evidence="4" id="KW-0396">Initiation factor</keyword>
<reference evidence="11 12" key="1">
    <citation type="submission" date="2021-04" db="EMBL/GenBank/DDBJ databases">
        <authorList>
            <person name="Bliznina A."/>
        </authorList>
    </citation>
    <scope>NUCLEOTIDE SEQUENCE [LARGE SCALE GENOMIC DNA]</scope>
</reference>
<evidence type="ECO:0000256" key="2">
    <source>
        <dbReference type="ARBA" id="ARBA00007251"/>
    </source>
</evidence>
<dbReference type="EMBL" id="OU015569">
    <property type="protein sequence ID" value="CAG5099414.1"/>
    <property type="molecule type" value="Genomic_DNA"/>
</dbReference>
<evidence type="ECO:0000256" key="10">
    <source>
        <dbReference type="SAM" id="MobiDB-lite"/>
    </source>
</evidence>
<evidence type="ECO:0000256" key="3">
    <source>
        <dbReference type="ARBA" id="ARBA00022490"/>
    </source>
</evidence>
<gene>
    <name evidence="11" type="ORF">OKIOD_LOCUS8074</name>
</gene>
<proteinExistence type="inferred from homology"/>
<feature type="compositionally biased region" description="Low complexity" evidence="10">
    <location>
        <begin position="56"/>
        <end position="72"/>
    </location>
</feature>
<protein>
    <recommendedName>
        <fullName evidence="6">Translation initiation factor eIF2B subunit delta</fullName>
    </recommendedName>
    <alternativeName>
        <fullName evidence="7">eIF2B GDP-GTP exchange factor subunit delta</fullName>
    </alternativeName>
</protein>
<dbReference type="Proteomes" id="UP001158576">
    <property type="component" value="Chromosome XSR"/>
</dbReference>
<dbReference type="Pfam" id="PF01008">
    <property type="entry name" value="IF-2B"/>
    <property type="match status" value="1"/>
</dbReference>
<name>A0ABN7SKC4_OIKDI</name>
<evidence type="ECO:0000256" key="1">
    <source>
        <dbReference type="ARBA" id="ARBA00004514"/>
    </source>
</evidence>
<dbReference type="PANTHER" id="PTHR10233:SF14">
    <property type="entry name" value="TRANSLATION INITIATION FACTOR EIF-2B SUBUNIT DELTA"/>
    <property type="match status" value="1"/>
</dbReference>
<keyword evidence="12" id="KW-1185">Reference proteome</keyword>
<evidence type="ECO:0000256" key="5">
    <source>
        <dbReference type="ARBA" id="ARBA00022917"/>
    </source>
</evidence>
<dbReference type="Gene3D" id="3.40.50.10470">
    <property type="entry name" value="Translation initiation factor eif-2b, domain 2"/>
    <property type="match status" value="1"/>
</dbReference>
<organism evidence="11 12">
    <name type="scientific">Oikopleura dioica</name>
    <name type="common">Tunicate</name>
    <dbReference type="NCBI Taxonomy" id="34765"/>
    <lineage>
        <taxon>Eukaryota</taxon>
        <taxon>Metazoa</taxon>
        <taxon>Chordata</taxon>
        <taxon>Tunicata</taxon>
        <taxon>Appendicularia</taxon>
        <taxon>Copelata</taxon>
        <taxon>Oikopleuridae</taxon>
        <taxon>Oikopleura</taxon>
    </lineage>
</organism>
<evidence type="ECO:0000313" key="11">
    <source>
        <dbReference type="EMBL" id="CAG5099414.1"/>
    </source>
</evidence>
<comment type="subcellular location">
    <subcellularLocation>
        <location evidence="1">Cytoplasm</location>
        <location evidence="1">Cytosol</location>
    </subcellularLocation>
</comment>
<evidence type="ECO:0000256" key="7">
    <source>
        <dbReference type="ARBA" id="ARBA00044356"/>
    </source>
</evidence>
<dbReference type="InterPro" id="IPR000649">
    <property type="entry name" value="IF-2B-related"/>
</dbReference>
<evidence type="ECO:0000256" key="4">
    <source>
        <dbReference type="ARBA" id="ARBA00022540"/>
    </source>
</evidence>
<accession>A0ABN7SKC4</accession>
<keyword evidence="3" id="KW-0963">Cytoplasm</keyword>
<sequence>MTKELSAKEKKKLEKAARRAKVVGDKGVDVEAKKAEAMRKKEEAMKKKQEEAPVRQASPVPKAASPVPQVAALQAEGVPGRTRKISESQSIDPRRLLKTTKTQQSQVELTEPLFTYMRNTAGIKDTIQTMGFGRKDMFSRGITKNPTQLHRAIVRLGFKAAHLSKIDEREMAEKLKRALELFIDDFDGRNFNDELKQHHRVSIQQNFISELNPNINFISKCHPMTRSEACLVDIVKEAARSRQARDKNLAEFKEFLHEELQLFWKMRVDEAEATIANETFNLITDNSTVLTFGDGMNMVRIFEKASRLGRKFEVIVVDTEPSFSGKRVLQCLTEAGIQTKYSTIAGLSYMMKQTDVVIIGARSLLANGSVVGAKGCGTVACVANEDQVPVLVCCETYKFEDRCAINALDIKNEIREFPINEHITFANIVQDVIPASLVTAAITEVGIIASTSAATVISENERKRKDIAFETT</sequence>
<dbReference type="InterPro" id="IPR037171">
    <property type="entry name" value="NagB/RpiA_transferase-like"/>
</dbReference>
<comment type="similarity">
    <text evidence="2 9">Belongs to the eIF-2B alpha/beta/delta subunits family.</text>
</comment>
<evidence type="ECO:0000256" key="9">
    <source>
        <dbReference type="RuleBase" id="RU003814"/>
    </source>
</evidence>
<evidence type="ECO:0000256" key="6">
    <source>
        <dbReference type="ARBA" id="ARBA00044147"/>
    </source>
</evidence>
<feature type="compositionally biased region" description="Basic and acidic residues" evidence="10">
    <location>
        <begin position="1"/>
        <end position="53"/>
    </location>
</feature>
<dbReference type="SUPFAM" id="SSF100950">
    <property type="entry name" value="NagB/RpiA/CoA transferase-like"/>
    <property type="match status" value="1"/>
</dbReference>
<comment type="subunit">
    <text evidence="8">Component of the translation initiation factor 2B (eIF2B) complex which is a heterodecamer of two sets of five different subunits: alpha, beta, gamma, delta and epsilon. Subunits alpha, beta and delta comprise a regulatory subcomplex and subunits epsilon and gamma comprise a catalytic subcomplex. Within the complex, the hexameric regulatory complex resides at the center, with the two heterodimeric catalytic subcomplexes bound on opposite sides.</text>
</comment>